<dbReference type="HAMAP" id="MF_01374">
    <property type="entry name" value="Glyoxalase_2"/>
    <property type="match status" value="1"/>
</dbReference>
<gene>
    <name evidence="7" type="primary">gloB</name>
    <name evidence="9" type="ORF">SAMN05216421_1456</name>
</gene>
<evidence type="ECO:0000313" key="10">
    <source>
        <dbReference type="Proteomes" id="UP000243207"/>
    </source>
</evidence>
<feature type="binding site" evidence="7">
    <location>
        <position position="133"/>
    </location>
    <ligand>
        <name>Zn(2+)</name>
        <dbReference type="ChEBI" id="CHEBI:29105"/>
        <label>1</label>
    </ligand>
</feature>
<dbReference type="GO" id="GO:0019243">
    <property type="term" value="P:methylglyoxal catabolic process to D-lactate via S-lactoyl-glutathione"/>
    <property type="evidence" value="ECO:0007669"/>
    <property type="project" value="UniProtKB-UniRule"/>
</dbReference>
<evidence type="ECO:0000313" key="9">
    <source>
        <dbReference type="EMBL" id="SDS40033.1"/>
    </source>
</evidence>
<comment type="cofactor">
    <cofactor evidence="7">
        <name>Zn(2+)</name>
        <dbReference type="ChEBI" id="CHEBI:29105"/>
    </cofactor>
    <text evidence="7">Binds 2 Zn(2+) ions per subunit.</text>
</comment>
<accession>A0A1H1RWK0</accession>
<dbReference type="RefSeq" id="WP_093397501.1">
    <property type="nucleotide sequence ID" value="NZ_LT629736.1"/>
</dbReference>
<feature type="binding site" evidence="7">
    <location>
        <position position="61"/>
    </location>
    <ligand>
        <name>Zn(2+)</name>
        <dbReference type="ChEBI" id="CHEBI:29105"/>
        <label>2</label>
    </ligand>
</feature>
<dbReference type="Pfam" id="PF16123">
    <property type="entry name" value="HAGH_C"/>
    <property type="match status" value="1"/>
</dbReference>
<dbReference type="EMBL" id="LT629736">
    <property type="protein sequence ID" value="SDS40033.1"/>
    <property type="molecule type" value="Genomic_DNA"/>
</dbReference>
<dbReference type="InterPro" id="IPR032282">
    <property type="entry name" value="HAGH_C"/>
</dbReference>
<keyword evidence="5 7" id="KW-0378">Hydrolase</keyword>
<dbReference type="AlphaFoldDB" id="A0A1H1RWK0"/>
<dbReference type="SUPFAM" id="SSF56281">
    <property type="entry name" value="Metallo-hydrolase/oxidoreductase"/>
    <property type="match status" value="1"/>
</dbReference>
<comment type="function">
    <text evidence="7">Thiolesterase that catalyzes the hydrolysis of S-D-lactoyl-glutathione to form glutathione and D-lactic acid.</text>
</comment>
<dbReference type="PANTHER" id="PTHR43705">
    <property type="entry name" value="HYDROXYACYLGLUTATHIONE HYDROLASE"/>
    <property type="match status" value="1"/>
</dbReference>
<comment type="pathway">
    <text evidence="2 7">Secondary metabolite metabolism; methylglyoxal degradation; (R)-lactate from methylglyoxal: step 2/2.</text>
</comment>
<feature type="domain" description="Metallo-beta-lactamase" evidence="8">
    <location>
        <begin position="12"/>
        <end position="171"/>
    </location>
</feature>
<evidence type="ECO:0000256" key="3">
    <source>
        <dbReference type="ARBA" id="ARBA00006759"/>
    </source>
</evidence>
<dbReference type="NCBIfam" id="TIGR03413">
    <property type="entry name" value="GSH_gloB"/>
    <property type="match status" value="1"/>
</dbReference>
<feature type="binding site" evidence="7">
    <location>
        <position position="60"/>
    </location>
    <ligand>
        <name>Zn(2+)</name>
        <dbReference type="ChEBI" id="CHEBI:29105"/>
        <label>2</label>
    </ligand>
</feature>
<dbReference type="STRING" id="487184.SAMN05216421_1456"/>
<dbReference type="EC" id="3.1.2.6" evidence="7"/>
<dbReference type="OrthoDB" id="9802248at2"/>
<dbReference type="CDD" id="cd07723">
    <property type="entry name" value="hydroxyacylglutathione_hydrolase_MBL-fold"/>
    <property type="match status" value="1"/>
</dbReference>
<feature type="binding site" evidence="7">
    <location>
        <position position="112"/>
    </location>
    <ligand>
        <name>Zn(2+)</name>
        <dbReference type="ChEBI" id="CHEBI:29105"/>
        <label>1</label>
    </ligand>
</feature>
<keyword evidence="10" id="KW-1185">Reference proteome</keyword>
<sequence length="259" mass="28092">MPQFIALPAFNDNYIWLMLNETSLQAAVVDPGDPVPVIKWLGRHPEYSLTTMVITHHHPDHTAGLKAIKAATGCKVFGPAGEDIAGVDRPLSDGDEIRLLGQTARVFDVPGHTRGHIAFFGGEDEDPWLLCGDTLFAGGCGRLFEGTAAQMHASLTRLAELPDPTRVFCAHEYTQANLRFARAVEPDNDDIRVRLEVVEGLRAAGRITLPSSIGLEKLTNPFLRCEQPAVVAAASNQAGETVSPGEATFAAIRAWKDRF</sequence>
<feature type="binding site" evidence="7">
    <location>
        <position position="171"/>
    </location>
    <ligand>
        <name>Zn(2+)</name>
        <dbReference type="ChEBI" id="CHEBI:29105"/>
        <label>2</label>
    </ligand>
</feature>
<dbReference type="InterPro" id="IPR001279">
    <property type="entry name" value="Metallo-B-lactamas"/>
</dbReference>
<keyword evidence="4 7" id="KW-0479">Metal-binding</keyword>
<feature type="binding site" evidence="7">
    <location>
        <position position="58"/>
    </location>
    <ligand>
        <name>Zn(2+)</name>
        <dbReference type="ChEBI" id="CHEBI:29105"/>
        <label>1</label>
    </ligand>
</feature>
<keyword evidence="6 7" id="KW-0862">Zinc</keyword>
<organism evidence="9 10">
    <name type="scientific">Halopseudomonas xinjiangensis</name>
    <dbReference type="NCBI Taxonomy" id="487184"/>
    <lineage>
        <taxon>Bacteria</taxon>
        <taxon>Pseudomonadati</taxon>
        <taxon>Pseudomonadota</taxon>
        <taxon>Gammaproteobacteria</taxon>
        <taxon>Pseudomonadales</taxon>
        <taxon>Pseudomonadaceae</taxon>
        <taxon>Halopseudomonas</taxon>
    </lineage>
</organism>
<comment type="similarity">
    <text evidence="3 7">Belongs to the metallo-beta-lactamase superfamily. Glyoxalase II family.</text>
</comment>
<comment type="subunit">
    <text evidence="7">Monomer.</text>
</comment>
<evidence type="ECO:0000256" key="6">
    <source>
        <dbReference type="ARBA" id="ARBA00022833"/>
    </source>
</evidence>
<evidence type="ECO:0000259" key="8">
    <source>
        <dbReference type="SMART" id="SM00849"/>
    </source>
</evidence>
<dbReference type="InterPro" id="IPR017782">
    <property type="entry name" value="Hydroxyacylglutathione_Hdrlase"/>
</dbReference>
<reference evidence="10" key="1">
    <citation type="submission" date="2016-10" db="EMBL/GenBank/DDBJ databases">
        <authorList>
            <person name="Varghese N."/>
            <person name="Submissions S."/>
        </authorList>
    </citation>
    <scope>NUCLEOTIDE SEQUENCE [LARGE SCALE GENOMIC DNA]</scope>
    <source>
        <strain evidence="10">NRRL B-51270</strain>
    </source>
</reference>
<dbReference type="InterPro" id="IPR036866">
    <property type="entry name" value="RibonucZ/Hydroxyglut_hydro"/>
</dbReference>
<dbReference type="GO" id="GO:0046872">
    <property type="term" value="F:metal ion binding"/>
    <property type="evidence" value="ECO:0007669"/>
    <property type="project" value="UniProtKB-KW"/>
</dbReference>
<dbReference type="Gene3D" id="3.60.15.10">
    <property type="entry name" value="Ribonuclease Z/Hydroxyacylglutathione hydrolase-like"/>
    <property type="match status" value="1"/>
</dbReference>
<feature type="binding site" evidence="7">
    <location>
        <position position="56"/>
    </location>
    <ligand>
        <name>Zn(2+)</name>
        <dbReference type="ChEBI" id="CHEBI:29105"/>
        <label>1</label>
    </ligand>
</feature>
<comment type="catalytic activity">
    <reaction evidence="1 7">
        <text>an S-(2-hydroxyacyl)glutathione + H2O = a 2-hydroxy carboxylate + glutathione + H(+)</text>
        <dbReference type="Rhea" id="RHEA:21864"/>
        <dbReference type="ChEBI" id="CHEBI:15377"/>
        <dbReference type="ChEBI" id="CHEBI:15378"/>
        <dbReference type="ChEBI" id="CHEBI:57925"/>
        <dbReference type="ChEBI" id="CHEBI:58896"/>
        <dbReference type="ChEBI" id="CHEBI:71261"/>
        <dbReference type="EC" id="3.1.2.6"/>
    </reaction>
</comment>
<proteinExistence type="inferred from homology"/>
<dbReference type="PIRSF" id="PIRSF005457">
    <property type="entry name" value="Glx"/>
    <property type="match status" value="1"/>
</dbReference>
<dbReference type="InterPro" id="IPR035680">
    <property type="entry name" value="Clx_II_MBL"/>
</dbReference>
<dbReference type="PANTHER" id="PTHR43705:SF1">
    <property type="entry name" value="HYDROXYACYLGLUTATHIONE HYDROLASE GLOB"/>
    <property type="match status" value="1"/>
</dbReference>
<dbReference type="Proteomes" id="UP000243207">
    <property type="component" value="Chromosome I"/>
</dbReference>
<name>A0A1H1RWK0_9GAMM</name>
<evidence type="ECO:0000256" key="4">
    <source>
        <dbReference type="ARBA" id="ARBA00022723"/>
    </source>
</evidence>
<dbReference type="Pfam" id="PF00753">
    <property type="entry name" value="Lactamase_B"/>
    <property type="match status" value="1"/>
</dbReference>
<dbReference type="UniPathway" id="UPA00619">
    <property type="reaction ID" value="UER00676"/>
</dbReference>
<protein>
    <recommendedName>
        <fullName evidence="7">Hydroxyacylglutathione hydrolase</fullName>
        <ecNumber evidence="7">3.1.2.6</ecNumber>
    </recommendedName>
    <alternativeName>
        <fullName evidence="7">Glyoxalase II</fullName>
        <shortName evidence="7">Glx II</shortName>
    </alternativeName>
</protein>
<evidence type="ECO:0000256" key="5">
    <source>
        <dbReference type="ARBA" id="ARBA00022801"/>
    </source>
</evidence>
<dbReference type="GO" id="GO:0004416">
    <property type="term" value="F:hydroxyacylglutathione hydrolase activity"/>
    <property type="evidence" value="ECO:0007669"/>
    <property type="project" value="UniProtKB-UniRule"/>
</dbReference>
<evidence type="ECO:0000256" key="2">
    <source>
        <dbReference type="ARBA" id="ARBA00004963"/>
    </source>
</evidence>
<evidence type="ECO:0000256" key="1">
    <source>
        <dbReference type="ARBA" id="ARBA00001623"/>
    </source>
</evidence>
<feature type="binding site" evidence="7">
    <location>
        <position position="133"/>
    </location>
    <ligand>
        <name>Zn(2+)</name>
        <dbReference type="ChEBI" id="CHEBI:29105"/>
        <label>2</label>
    </ligand>
</feature>
<dbReference type="InterPro" id="IPR050110">
    <property type="entry name" value="Glyoxalase_II_hydrolase"/>
</dbReference>
<evidence type="ECO:0000256" key="7">
    <source>
        <dbReference type="HAMAP-Rule" id="MF_01374"/>
    </source>
</evidence>
<dbReference type="SMART" id="SM00849">
    <property type="entry name" value="Lactamase_B"/>
    <property type="match status" value="1"/>
</dbReference>